<evidence type="ECO:0000313" key="2">
    <source>
        <dbReference type="EMBL" id="KAG8080913.1"/>
    </source>
</evidence>
<name>A0A8J5W5C1_ZIZPA</name>
<reference evidence="2" key="2">
    <citation type="submission" date="2021-02" db="EMBL/GenBank/DDBJ databases">
        <authorList>
            <person name="Kimball J.A."/>
            <person name="Haas M.W."/>
            <person name="Macchietto M."/>
            <person name="Kono T."/>
            <person name="Duquette J."/>
            <person name="Shao M."/>
        </authorList>
    </citation>
    <scope>NUCLEOTIDE SEQUENCE</scope>
    <source>
        <tissue evidence="2">Fresh leaf tissue</tissue>
    </source>
</reference>
<evidence type="ECO:0000256" key="1">
    <source>
        <dbReference type="SAM" id="MobiDB-lite"/>
    </source>
</evidence>
<feature type="region of interest" description="Disordered" evidence="1">
    <location>
        <begin position="62"/>
        <end position="88"/>
    </location>
</feature>
<dbReference type="AlphaFoldDB" id="A0A8J5W5C1"/>
<keyword evidence="3" id="KW-1185">Reference proteome</keyword>
<dbReference type="Proteomes" id="UP000729402">
    <property type="component" value="Unassembled WGS sequence"/>
</dbReference>
<sequence length="88" mass="8716">MATESGVSGVLMPSGSCAPIMGASEDGSCLASRPTVGNLTAESGALEKNRVVEEHVSSVSMVGSTDGELVDPHQGLLEGGVNNISGVS</sequence>
<dbReference type="EMBL" id="JAAALK010000282">
    <property type="protein sequence ID" value="KAG8080913.1"/>
    <property type="molecule type" value="Genomic_DNA"/>
</dbReference>
<gene>
    <name evidence="2" type="ORF">GUJ93_ZPchr0007g3235</name>
</gene>
<reference evidence="2" key="1">
    <citation type="journal article" date="2021" name="bioRxiv">
        <title>Whole Genome Assembly and Annotation of Northern Wild Rice, Zizania palustris L., Supports a Whole Genome Duplication in the Zizania Genus.</title>
        <authorList>
            <person name="Haas M."/>
            <person name="Kono T."/>
            <person name="Macchietto M."/>
            <person name="Millas R."/>
            <person name="McGilp L."/>
            <person name="Shao M."/>
            <person name="Duquette J."/>
            <person name="Hirsch C.N."/>
            <person name="Kimball J."/>
        </authorList>
    </citation>
    <scope>NUCLEOTIDE SEQUENCE</scope>
    <source>
        <tissue evidence="2">Fresh leaf tissue</tissue>
    </source>
</reference>
<evidence type="ECO:0000313" key="3">
    <source>
        <dbReference type="Proteomes" id="UP000729402"/>
    </source>
</evidence>
<organism evidence="2 3">
    <name type="scientific">Zizania palustris</name>
    <name type="common">Northern wild rice</name>
    <dbReference type="NCBI Taxonomy" id="103762"/>
    <lineage>
        <taxon>Eukaryota</taxon>
        <taxon>Viridiplantae</taxon>
        <taxon>Streptophyta</taxon>
        <taxon>Embryophyta</taxon>
        <taxon>Tracheophyta</taxon>
        <taxon>Spermatophyta</taxon>
        <taxon>Magnoliopsida</taxon>
        <taxon>Liliopsida</taxon>
        <taxon>Poales</taxon>
        <taxon>Poaceae</taxon>
        <taxon>BOP clade</taxon>
        <taxon>Oryzoideae</taxon>
        <taxon>Oryzeae</taxon>
        <taxon>Zizaniinae</taxon>
        <taxon>Zizania</taxon>
    </lineage>
</organism>
<accession>A0A8J5W5C1</accession>
<comment type="caution">
    <text evidence="2">The sequence shown here is derived from an EMBL/GenBank/DDBJ whole genome shotgun (WGS) entry which is preliminary data.</text>
</comment>
<protein>
    <submittedName>
        <fullName evidence="2">Uncharacterized protein</fullName>
    </submittedName>
</protein>
<proteinExistence type="predicted"/>